<keyword evidence="2" id="KW-1185">Reference proteome</keyword>
<comment type="caution">
    <text evidence="1">The sequence shown here is derived from an EMBL/GenBank/DDBJ whole genome shotgun (WGS) entry which is preliminary data.</text>
</comment>
<reference evidence="1 2" key="1">
    <citation type="submission" date="2024-11" db="EMBL/GenBank/DDBJ databases">
        <title>Adaptive evolution of stress response genes in parasites aligns with host niche diversity.</title>
        <authorList>
            <person name="Hahn C."/>
            <person name="Resl P."/>
        </authorList>
    </citation>
    <scope>NUCLEOTIDE SEQUENCE [LARGE SCALE GENOMIC DNA]</scope>
    <source>
        <strain evidence="1">EGGRZ-B1_66</strain>
        <tissue evidence="1">Body</tissue>
    </source>
</reference>
<dbReference type="Proteomes" id="UP001626550">
    <property type="component" value="Unassembled WGS sequence"/>
</dbReference>
<protein>
    <submittedName>
        <fullName evidence="1">Uncharacterized protein</fullName>
    </submittedName>
</protein>
<gene>
    <name evidence="1" type="ORF">Ciccas_005050</name>
</gene>
<accession>A0ABD2Q9R6</accession>
<evidence type="ECO:0000313" key="1">
    <source>
        <dbReference type="EMBL" id="KAL3316306.1"/>
    </source>
</evidence>
<organism evidence="1 2">
    <name type="scientific">Cichlidogyrus casuarinus</name>
    <dbReference type="NCBI Taxonomy" id="1844966"/>
    <lineage>
        <taxon>Eukaryota</taxon>
        <taxon>Metazoa</taxon>
        <taxon>Spiralia</taxon>
        <taxon>Lophotrochozoa</taxon>
        <taxon>Platyhelminthes</taxon>
        <taxon>Monogenea</taxon>
        <taxon>Monopisthocotylea</taxon>
        <taxon>Dactylogyridea</taxon>
        <taxon>Ancyrocephalidae</taxon>
        <taxon>Cichlidogyrus</taxon>
    </lineage>
</organism>
<evidence type="ECO:0000313" key="2">
    <source>
        <dbReference type="Proteomes" id="UP001626550"/>
    </source>
</evidence>
<proteinExistence type="predicted"/>
<dbReference type="EMBL" id="JBJKFK010000563">
    <property type="protein sequence ID" value="KAL3316306.1"/>
    <property type="molecule type" value="Genomic_DNA"/>
</dbReference>
<dbReference type="AlphaFoldDB" id="A0ABD2Q9R6"/>
<sequence length="127" mass="13693">MVGVGDSLGKNSTLPRSFTNGHTFDHLDGFSNSSVLNESSMHSVSMVQPQQLLSFFMDIPGRKYAPKAHARQQILGEYRIPCLNSSLAGNEPEESPVLKVNLPTVMQAPTHDLPLLGSLSGKSSSAR</sequence>
<name>A0ABD2Q9R6_9PLAT</name>